<dbReference type="EMBL" id="SJPL01000001">
    <property type="protein sequence ID" value="TWT70961.1"/>
    <property type="molecule type" value="Genomic_DNA"/>
</dbReference>
<sequence>MRRYFCRFDANRKTNRQTAPIPPRRKPLTNFLEGHRASRRRGLRINCRKGPKRWHNGPQPPNGIIPPDCLQNPTAIIRPQAARFTEEGPKPGGGAIVKKLILVAIKVSADTKRSSCHRPEFWTAPGGRPILTLFGHAWASGLPPEPRLGFRPPYPLGFGLVFKFRQQPFRAIAAEQFRHRIDQHGRDRSFIRFGNLVQPLVQPFNGILVWLRNFRCFEPGFTASQAVCRRFEPGHPLRPFPAGECRRQGLALALKGKHGVIDGVVNSEKLLEVHDTQHVCDRGIDGCEFDNATRFAKT</sequence>
<accession>A0A5C5Y937</accession>
<name>A0A5C5Y937_9PLAN</name>
<proteinExistence type="predicted"/>
<comment type="caution">
    <text evidence="1">The sequence shown here is derived from an EMBL/GenBank/DDBJ whole genome shotgun (WGS) entry which is preliminary data.</text>
</comment>
<protein>
    <submittedName>
        <fullName evidence="1">Uncharacterized protein</fullName>
    </submittedName>
</protein>
<evidence type="ECO:0000313" key="2">
    <source>
        <dbReference type="Proteomes" id="UP000317238"/>
    </source>
</evidence>
<dbReference type="Proteomes" id="UP000317238">
    <property type="component" value="Unassembled WGS sequence"/>
</dbReference>
<organism evidence="1 2">
    <name type="scientific">Crateriforma conspicua</name>
    <dbReference type="NCBI Taxonomy" id="2527996"/>
    <lineage>
        <taxon>Bacteria</taxon>
        <taxon>Pseudomonadati</taxon>
        <taxon>Planctomycetota</taxon>
        <taxon>Planctomycetia</taxon>
        <taxon>Planctomycetales</taxon>
        <taxon>Planctomycetaceae</taxon>
        <taxon>Crateriforma</taxon>
    </lineage>
</organism>
<evidence type="ECO:0000313" key="1">
    <source>
        <dbReference type="EMBL" id="TWT70961.1"/>
    </source>
</evidence>
<gene>
    <name evidence="1" type="ORF">Pan14r_32700</name>
</gene>
<reference evidence="1 2" key="1">
    <citation type="submission" date="2019-02" db="EMBL/GenBank/DDBJ databases">
        <title>Deep-cultivation of Planctomycetes and their phenomic and genomic characterization uncovers novel biology.</title>
        <authorList>
            <person name="Wiegand S."/>
            <person name="Jogler M."/>
            <person name="Boedeker C."/>
            <person name="Pinto D."/>
            <person name="Vollmers J."/>
            <person name="Rivas-Marin E."/>
            <person name="Kohn T."/>
            <person name="Peeters S.H."/>
            <person name="Heuer A."/>
            <person name="Rast P."/>
            <person name="Oberbeckmann S."/>
            <person name="Bunk B."/>
            <person name="Jeske O."/>
            <person name="Meyerdierks A."/>
            <person name="Storesund J.E."/>
            <person name="Kallscheuer N."/>
            <person name="Luecker S."/>
            <person name="Lage O.M."/>
            <person name="Pohl T."/>
            <person name="Merkel B.J."/>
            <person name="Hornburger P."/>
            <person name="Mueller R.-W."/>
            <person name="Bruemmer F."/>
            <person name="Labrenz M."/>
            <person name="Spormann A.M."/>
            <person name="Op Den Camp H."/>
            <person name="Overmann J."/>
            <person name="Amann R."/>
            <person name="Jetten M.S.M."/>
            <person name="Mascher T."/>
            <person name="Medema M.H."/>
            <person name="Devos D.P."/>
            <person name="Kaster A.-K."/>
            <person name="Ovreas L."/>
            <person name="Rohde M."/>
            <person name="Galperin M.Y."/>
            <person name="Jogler C."/>
        </authorList>
    </citation>
    <scope>NUCLEOTIDE SEQUENCE [LARGE SCALE GENOMIC DNA]</scope>
    <source>
        <strain evidence="1 2">Pan14r</strain>
    </source>
</reference>
<dbReference type="AlphaFoldDB" id="A0A5C5Y937"/>
<keyword evidence="2" id="KW-1185">Reference proteome</keyword>